<gene>
    <name evidence="3" type="ORF">ACFQ16_06240</name>
</gene>
<dbReference type="EMBL" id="JBHTIW010000002">
    <property type="protein sequence ID" value="MFD0919335.1"/>
    <property type="molecule type" value="Genomic_DNA"/>
</dbReference>
<sequence length="132" mass="13507">MATHPRTGWVGWVYFAGAVLLVGGVVQFINGLSALARSGTTFVAPSGTAIHVSYLGAGLSLLITGVVLAIAGVGVFSGRTWARAAAIGLAVLSVLTNIAFFGVYPLSSAVVIVLDLLVIYALAAHGREVARR</sequence>
<protein>
    <recommendedName>
        <fullName evidence="2">DUF7144 domain-containing protein</fullName>
    </recommendedName>
</protein>
<feature type="domain" description="DUF7144" evidence="2">
    <location>
        <begin position="12"/>
        <end position="127"/>
    </location>
</feature>
<feature type="transmembrane region" description="Helical" evidence="1">
    <location>
        <begin position="106"/>
        <end position="123"/>
    </location>
</feature>
<evidence type="ECO:0000259" key="2">
    <source>
        <dbReference type="Pfam" id="PF23636"/>
    </source>
</evidence>
<feature type="transmembrane region" description="Helical" evidence="1">
    <location>
        <begin position="81"/>
        <end position="100"/>
    </location>
</feature>
<proteinExistence type="predicted"/>
<keyword evidence="1" id="KW-1133">Transmembrane helix</keyword>
<feature type="transmembrane region" description="Helical" evidence="1">
    <location>
        <begin position="12"/>
        <end position="32"/>
    </location>
</feature>
<comment type="caution">
    <text evidence="3">The sequence shown here is derived from an EMBL/GenBank/DDBJ whole genome shotgun (WGS) entry which is preliminary data.</text>
</comment>
<organism evidence="3 4">
    <name type="scientific">Saccharopolyspora rosea</name>
    <dbReference type="NCBI Taxonomy" id="524884"/>
    <lineage>
        <taxon>Bacteria</taxon>
        <taxon>Bacillati</taxon>
        <taxon>Actinomycetota</taxon>
        <taxon>Actinomycetes</taxon>
        <taxon>Pseudonocardiales</taxon>
        <taxon>Pseudonocardiaceae</taxon>
        <taxon>Saccharopolyspora</taxon>
    </lineage>
</organism>
<reference evidence="4" key="1">
    <citation type="journal article" date="2019" name="Int. J. Syst. Evol. Microbiol.">
        <title>The Global Catalogue of Microorganisms (GCM) 10K type strain sequencing project: providing services to taxonomists for standard genome sequencing and annotation.</title>
        <authorList>
            <consortium name="The Broad Institute Genomics Platform"/>
            <consortium name="The Broad Institute Genome Sequencing Center for Infectious Disease"/>
            <person name="Wu L."/>
            <person name="Ma J."/>
        </authorList>
    </citation>
    <scope>NUCLEOTIDE SEQUENCE [LARGE SCALE GENOMIC DNA]</scope>
    <source>
        <strain evidence="4">CCUG 56401</strain>
    </source>
</reference>
<keyword evidence="1" id="KW-0472">Membrane</keyword>
<feature type="transmembrane region" description="Helical" evidence="1">
    <location>
        <begin position="52"/>
        <end position="74"/>
    </location>
</feature>
<keyword evidence="1" id="KW-0812">Transmembrane</keyword>
<accession>A0ABW3FPV6</accession>
<name>A0ABW3FPV6_9PSEU</name>
<dbReference type="Proteomes" id="UP001597018">
    <property type="component" value="Unassembled WGS sequence"/>
</dbReference>
<dbReference type="Pfam" id="PF23636">
    <property type="entry name" value="DUF7144"/>
    <property type="match status" value="1"/>
</dbReference>
<keyword evidence="4" id="KW-1185">Reference proteome</keyword>
<evidence type="ECO:0000313" key="4">
    <source>
        <dbReference type="Proteomes" id="UP001597018"/>
    </source>
</evidence>
<evidence type="ECO:0000313" key="3">
    <source>
        <dbReference type="EMBL" id="MFD0919335.1"/>
    </source>
</evidence>
<evidence type="ECO:0000256" key="1">
    <source>
        <dbReference type="SAM" id="Phobius"/>
    </source>
</evidence>
<dbReference type="InterPro" id="IPR055568">
    <property type="entry name" value="DUF7144"/>
</dbReference>
<dbReference type="RefSeq" id="WP_345600717.1">
    <property type="nucleotide sequence ID" value="NZ_BAABLT010000015.1"/>
</dbReference>